<dbReference type="InterPro" id="IPR041489">
    <property type="entry name" value="PDZ_6"/>
</dbReference>
<keyword evidence="5 11" id="KW-0812">Transmembrane</keyword>
<keyword evidence="10 11" id="KW-0472">Membrane</keyword>
<dbReference type="Gene3D" id="2.30.42.10">
    <property type="match status" value="2"/>
</dbReference>
<feature type="transmembrane region" description="Helical" evidence="11">
    <location>
        <begin position="5"/>
        <end position="22"/>
    </location>
</feature>
<dbReference type="CDD" id="cd23081">
    <property type="entry name" value="cpPDZ_EcRseP-like"/>
    <property type="match status" value="1"/>
</dbReference>
<comment type="subcellular location">
    <subcellularLocation>
        <location evidence="2">Membrane</location>
        <topology evidence="2">Multi-pass membrane protein</topology>
    </subcellularLocation>
</comment>
<organism evidence="13 14">
    <name type="scientific">Candidatus Avisuccinivibrio stercorigallinarum</name>
    <dbReference type="NCBI Taxonomy" id="2840704"/>
    <lineage>
        <taxon>Bacteria</taxon>
        <taxon>Pseudomonadati</taxon>
        <taxon>Pseudomonadota</taxon>
        <taxon>Gammaproteobacteria</taxon>
        <taxon>Aeromonadales</taxon>
        <taxon>Succinivibrionaceae</taxon>
        <taxon>Succinivibrionaceae incertae sedis</taxon>
        <taxon>Candidatus Avisuccinivibrio</taxon>
    </lineage>
</organism>
<dbReference type="GO" id="GO:0004222">
    <property type="term" value="F:metalloendopeptidase activity"/>
    <property type="evidence" value="ECO:0007669"/>
    <property type="project" value="InterPro"/>
</dbReference>
<keyword evidence="9 11" id="KW-0482">Metalloprotease</keyword>
<keyword evidence="8 11" id="KW-1133">Transmembrane helix</keyword>
<evidence type="ECO:0000256" key="1">
    <source>
        <dbReference type="ARBA" id="ARBA00001947"/>
    </source>
</evidence>
<dbReference type="CDD" id="cd06163">
    <property type="entry name" value="S2P-M50_PDZ_RseP-like"/>
    <property type="match status" value="1"/>
</dbReference>
<reference evidence="13" key="1">
    <citation type="submission" date="2020-10" db="EMBL/GenBank/DDBJ databases">
        <authorList>
            <person name="Gilroy R."/>
        </authorList>
    </citation>
    <scope>NUCLEOTIDE SEQUENCE</scope>
    <source>
        <strain evidence="13">17213</strain>
    </source>
</reference>
<evidence type="ECO:0000256" key="8">
    <source>
        <dbReference type="ARBA" id="ARBA00022989"/>
    </source>
</evidence>
<evidence type="ECO:0000256" key="10">
    <source>
        <dbReference type="ARBA" id="ARBA00023136"/>
    </source>
</evidence>
<dbReference type="SMART" id="SM00228">
    <property type="entry name" value="PDZ"/>
    <property type="match status" value="2"/>
</dbReference>
<feature type="transmembrane region" description="Helical" evidence="11">
    <location>
        <begin position="376"/>
        <end position="398"/>
    </location>
</feature>
<name>A0A9D9DBD4_9GAMM</name>
<sequence length="452" mass="48684">MLSGLWNLLFFAIALGILISFHEYGHYLAARLCGVRVLRFSIGFGTVLYRRRMKNGCEFALSAIPLGGYVSMFGDQRADKEKGELPPDAFYAKSLKQRALIIAAGPIFNIILAFFFYFLVNLLGVSVLRPVVGDVLPGSRAEVSQLQPYDEIKSVDGRAVTDWTDAALLLVEKLNTAEPALLTVSGDMGKEPAREVRLNLEGLELTPGSSIFALTGIRPCQGRIPAALTTVNPGSPAYNAGISPGDEIVSINGIPTPSWYRVQDVIAKSSGALNFEIMRGGQLYTTEVFPEQHYDENLKQYRPLVGIGVTVEPIPELMVTKSYGPVDAVLKALSDTGRMSLFIVNSTYKLITGAISADNISGPIAIAKGAGQSASVGFVFFISFLAAISVNLGILNLLPIPVLDGGQLLFIAYEGITGRAPGERIQYALSAMGFCFIIALSLFAVFNDLRAL</sequence>
<evidence type="ECO:0000256" key="7">
    <source>
        <dbReference type="ARBA" id="ARBA00022833"/>
    </source>
</evidence>
<dbReference type="Proteomes" id="UP000823631">
    <property type="component" value="Unassembled WGS sequence"/>
</dbReference>
<evidence type="ECO:0000256" key="5">
    <source>
        <dbReference type="ARBA" id="ARBA00022692"/>
    </source>
</evidence>
<evidence type="ECO:0000256" key="6">
    <source>
        <dbReference type="ARBA" id="ARBA00022801"/>
    </source>
</evidence>
<feature type="transmembrane region" description="Helical" evidence="11">
    <location>
        <begin position="99"/>
        <end position="120"/>
    </location>
</feature>
<feature type="transmembrane region" description="Helical" evidence="11">
    <location>
        <begin position="427"/>
        <end position="446"/>
    </location>
</feature>
<reference evidence="13" key="2">
    <citation type="journal article" date="2021" name="PeerJ">
        <title>Extensive microbial diversity within the chicken gut microbiome revealed by metagenomics and culture.</title>
        <authorList>
            <person name="Gilroy R."/>
            <person name="Ravi A."/>
            <person name="Getino M."/>
            <person name="Pursley I."/>
            <person name="Horton D.L."/>
            <person name="Alikhan N.F."/>
            <person name="Baker D."/>
            <person name="Gharbi K."/>
            <person name="Hall N."/>
            <person name="Watson M."/>
            <person name="Adriaenssens E.M."/>
            <person name="Foster-Nyarko E."/>
            <person name="Jarju S."/>
            <person name="Secka A."/>
            <person name="Antonio M."/>
            <person name="Oren A."/>
            <person name="Chaudhuri R.R."/>
            <person name="La Ragione R."/>
            <person name="Hildebrand F."/>
            <person name="Pallen M.J."/>
        </authorList>
    </citation>
    <scope>NUCLEOTIDE SEQUENCE</scope>
    <source>
        <strain evidence="13">17213</strain>
    </source>
</reference>
<evidence type="ECO:0000313" key="14">
    <source>
        <dbReference type="Proteomes" id="UP000823631"/>
    </source>
</evidence>
<accession>A0A9D9DBD4</accession>
<evidence type="ECO:0000256" key="3">
    <source>
        <dbReference type="ARBA" id="ARBA00007931"/>
    </source>
</evidence>
<dbReference type="PANTHER" id="PTHR42837">
    <property type="entry name" value="REGULATOR OF SIGMA-E PROTEASE RSEP"/>
    <property type="match status" value="1"/>
</dbReference>
<protein>
    <recommendedName>
        <fullName evidence="11">Zinc metalloprotease</fullName>
        <ecNumber evidence="11">3.4.24.-</ecNumber>
    </recommendedName>
</protein>
<dbReference type="InterPro" id="IPR036034">
    <property type="entry name" value="PDZ_sf"/>
</dbReference>
<evidence type="ECO:0000256" key="11">
    <source>
        <dbReference type="RuleBase" id="RU362031"/>
    </source>
</evidence>
<gene>
    <name evidence="13" type="primary">rseP</name>
    <name evidence="13" type="ORF">IAB19_09515</name>
</gene>
<evidence type="ECO:0000256" key="2">
    <source>
        <dbReference type="ARBA" id="ARBA00004141"/>
    </source>
</evidence>
<dbReference type="InterPro" id="IPR001478">
    <property type="entry name" value="PDZ"/>
</dbReference>
<comment type="cofactor">
    <cofactor evidence="1 11">
        <name>Zn(2+)</name>
        <dbReference type="ChEBI" id="CHEBI:29105"/>
    </cofactor>
</comment>
<dbReference type="NCBIfam" id="TIGR00054">
    <property type="entry name" value="RIP metalloprotease RseP"/>
    <property type="match status" value="1"/>
</dbReference>
<feature type="domain" description="PDZ" evidence="12">
    <location>
        <begin position="228"/>
        <end position="281"/>
    </location>
</feature>
<dbReference type="EC" id="3.4.24.-" evidence="11"/>
<dbReference type="EMBL" id="JADINH010000188">
    <property type="protein sequence ID" value="MBO8416606.1"/>
    <property type="molecule type" value="Genomic_DNA"/>
</dbReference>
<dbReference type="InterPro" id="IPR004387">
    <property type="entry name" value="Pept_M50_Zn"/>
</dbReference>
<dbReference type="AlphaFoldDB" id="A0A9D9DBD4"/>
<proteinExistence type="inferred from homology"/>
<dbReference type="InterPro" id="IPR008915">
    <property type="entry name" value="Peptidase_M50"/>
</dbReference>
<dbReference type="SUPFAM" id="SSF50156">
    <property type="entry name" value="PDZ domain-like"/>
    <property type="match status" value="2"/>
</dbReference>
<comment type="similarity">
    <text evidence="3 11">Belongs to the peptidase M50B family.</text>
</comment>
<dbReference type="GO" id="GO:0046872">
    <property type="term" value="F:metal ion binding"/>
    <property type="evidence" value="ECO:0007669"/>
    <property type="project" value="UniProtKB-KW"/>
</dbReference>
<dbReference type="Pfam" id="PF02163">
    <property type="entry name" value="Peptidase_M50"/>
    <property type="match status" value="1"/>
</dbReference>
<evidence type="ECO:0000256" key="4">
    <source>
        <dbReference type="ARBA" id="ARBA00022670"/>
    </source>
</evidence>
<keyword evidence="6 11" id="KW-0378">Hydrolase</keyword>
<dbReference type="GO" id="GO:0006508">
    <property type="term" value="P:proteolysis"/>
    <property type="evidence" value="ECO:0007669"/>
    <property type="project" value="UniProtKB-KW"/>
</dbReference>
<comment type="caution">
    <text evidence="13">The sequence shown here is derived from an EMBL/GenBank/DDBJ whole genome shotgun (WGS) entry which is preliminary data.</text>
</comment>
<feature type="transmembrane region" description="Helical" evidence="11">
    <location>
        <begin position="28"/>
        <end position="49"/>
    </location>
</feature>
<keyword evidence="4" id="KW-0645">Protease</keyword>
<evidence type="ECO:0000313" key="13">
    <source>
        <dbReference type="EMBL" id="MBO8416606.1"/>
    </source>
</evidence>
<evidence type="ECO:0000259" key="12">
    <source>
        <dbReference type="PROSITE" id="PS50106"/>
    </source>
</evidence>
<dbReference type="Pfam" id="PF17820">
    <property type="entry name" value="PDZ_6"/>
    <property type="match status" value="1"/>
</dbReference>
<keyword evidence="11" id="KW-0479">Metal-binding</keyword>
<keyword evidence="7 11" id="KW-0862">Zinc</keyword>
<dbReference type="PANTHER" id="PTHR42837:SF2">
    <property type="entry name" value="MEMBRANE METALLOPROTEASE ARASP2, CHLOROPLASTIC-RELATED"/>
    <property type="match status" value="1"/>
</dbReference>
<dbReference type="GO" id="GO:0016020">
    <property type="term" value="C:membrane"/>
    <property type="evidence" value="ECO:0007669"/>
    <property type="project" value="UniProtKB-SubCell"/>
</dbReference>
<dbReference type="PROSITE" id="PS50106">
    <property type="entry name" value="PDZ"/>
    <property type="match status" value="1"/>
</dbReference>
<evidence type="ECO:0000256" key="9">
    <source>
        <dbReference type="ARBA" id="ARBA00023049"/>
    </source>
</evidence>